<sequence>MMPGGPFDLEIIMSDEARENLVELYGLDLPIHQQYLNFLSAAVRGDFGTSYKYPGLRVSEIIRTRFPVTALLGISGLVFVTVFGFLLGTVAAIRRNTGLDYAIMFFASLGYATPTFVFGLLLMLVFAVKVGLFPVGGWGGPLNIVLPAVALGLPSVCIIARLVRSSMISTLQENFVR</sequence>
<dbReference type="SUPFAM" id="SSF161098">
    <property type="entry name" value="MetI-like"/>
    <property type="match status" value="1"/>
</dbReference>
<keyword evidence="5 7" id="KW-1133">Transmembrane helix</keyword>
<evidence type="ECO:0000259" key="8">
    <source>
        <dbReference type="PROSITE" id="PS50928"/>
    </source>
</evidence>
<protein>
    <recommendedName>
        <fullName evidence="8">ABC transmembrane type-1 domain-containing protein</fullName>
    </recommendedName>
</protein>
<keyword evidence="4 7" id="KW-0812">Transmembrane</keyword>
<organism evidence="9">
    <name type="scientific">marine metagenome</name>
    <dbReference type="NCBI Taxonomy" id="408172"/>
    <lineage>
        <taxon>unclassified sequences</taxon>
        <taxon>metagenomes</taxon>
        <taxon>ecological metagenomes</taxon>
    </lineage>
</organism>
<keyword evidence="3" id="KW-1003">Cell membrane</keyword>
<evidence type="ECO:0000256" key="1">
    <source>
        <dbReference type="ARBA" id="ARBA00004651"/>
    </source>
</evidence>
<feature type="transmembrane region" description="Helical" evidence="7">
    <location>
        <begin position="105"/>
        <end position="132"/>
    </location>
</feature>
<dbReference type="EMBL" id="UINC01201615">
    <property type="protein sequence ID" value="SVE21033.1"/>
    <property type="molecule type" value="Genomic_DNA"/>
</dbReference>
<feature type="transmembrane region" description="Helical" evidence="7">
    <location>
        <begin position="70"/>
        <end position="93"/>
    </location>
</feature>
<dbReference type="PROSITE" id="PS50928">
    <property type="entry name" value="ABC_TM1"/>
    <property type="match status" value="1"/>
</dbReference>
<dbReference type="GO" id="GO:0055085">
    <property type="term" value="P:transmembrane transport"/>
    <property type="evidence" value="ECO:0007669"/>
    <property type="project" value="InterPro"/>
</dbReference>
<dbReference type="PANTHER" id="PTHR43163">
    <property type="entry name" value="DIPEPTIDE TRANSPORT SYSTEM PERMEASE PROTEIN DPPB-RELATED"/>
    <property type="match status" value="1"/>
</dbReference>
<dbReference type="AlphaFoldDB" id="A0A383BMJ5"/>
<feature type="non-terminal residue" evidence="9">
    <location>
        <position position="177"/>
    </location>
</feature>
<evidence type="ECO:0000256" key="7">
    <source>
        <dbReference type="SAM" id="Phobius"/>
    </source>
</evidence>
<accession>A0A383BMJ5</accession>
<keyword evidence="6 7" id="KW-0472">Membrane</keyword>
<reference evidence="9" key="1">
    <citation type="submission" date="2018-05" db="EMBL/GenBank/DDBJ databases">
        <authorList>
            <person name="Lanie J.A."/>
            <person name="Ng W.-L."/>
            <person name="Kazmierczak K.M."/>
            <person name="Andrzejewski T.M."/>
            <person name="Davidsen T.M."/>
            <person name="Wayne K.J."/>
            <person name="Tettelin H."/>
            <person name="Glass J.I."/>
            <person name="Rusch D."/>
            <person name="Podicherti R."/>
            <person name="Tsui H.-C.T."/>
            <person name="Winkler M.E."/>
        </authorList>
    </citation>
    <scope>NUCLEOTIDE SEQUENCE</scope>
</reference>
<evidence type="ECO:0000256" key="4">
    <source>
        <dbReference type="ARBA" id="ARBA00022692"/>
    </source>
</evidence>
<evidence type="ECO:0000256" key="5">
    <source>
        <dbReference type="ARBA" id="ARBA00022989"/>
    </source>
</evidence>
<evidence type="ECO:0000256" key="3">
    <source>
        <dbReference type="ARBA" id="ARBA00022475"/>
    </source>
</evidence>
<dbReference type="CDD" id="cd06261">
    <property type="entry name" value="TM_PBP2"/>
    <property type="match status" value="1"/>
</dbReference>
<evidence type="ECO:0000256" key="6">
    <source>
        <dbReference type="ARBA" id="ARBA00023136"/>
    </source>
</evidence>
<dbReference type="Gene3D" id="1.10.3720.10">
    <property type="entry name" value="MetI-like"/>
    <property type="match status" value="1"/>
</dbReference>
<evidence type="ECO:0000256" key="2">
    <source>
        <dbReference type="ARBA" id="ARBA00022448"/>
    </source>
</evidence>
<dbReference type="Pfam" id="PF00528">
    <property type="entry name" value="BPD_transp_1"/>
    <property type="match status" value="1"/>
</dbReference>
<dbReference type="PANTHER" id="PTHR43163:SF6">
    <property type="entry name" value="DIPEPTIDE TRANSPORT SYSTEM PERMEASE PROTEIN DPPB-RELATED"/>
    <property type="match status" value="1"/>
</dbReference>
<proteinExistence type="predicted"/>
<name>A0A383BMJ5_9ZZZZ</name>
<gene>
    <name evidence="9" type="ORF">METZ01_LOCUS473887</name>
</gene>
<feature type="domain" description="ABC transmembrane type-1" evidence="8">
    <location>
        <begin position="66"/>
        <end position="177"/>
    </location>
</feature>
<dbReference type="InterPro" id="IPR035906">
    <property type="entry name" value="MetI-like_sf"/>
</dbReference>
<keyword evidence="2" id="KW-0813">Transport</keyword>
<dbReference type="GO" id="GO:0005886">
    <property type="term" value="C:plasma membrane"/>
    <property type="evidence" value="ECO:0007669"/>
    <property type="project" value="UniProtKB-SubCell"/>
</dbReference>
<feature type="transmembrane region" description="Helical" evidence="7">
    <location>
        <begin position="144"/>
        <end position="163"/>
    </location>
</feature>
<dbReference type="InterPro" id="IPR000515">
    <property type="entry name" value="MetI-like"/>
</dbReference>
<comment type="subcellular location">
    <subcellularLocation>
        <location evidence="1">Cell membrane</location>
        <topology evidence="1">Multi-pass membrane protein</topology>
    </subcellularLocation>
</comment>
<evidence type="ECO:0000313" key="9">
    <source>
        <dbReference type="EMBL" id="SVE21033.1"/>
    </source>
</evidence>